<dbReference type="PANTHER" id="PTHR22906">
    <property type="entry name" value="PROPERDIN"/>
    <property type="match status" value="1"/>
</dbReference>
<keyword evidence="4" id="KW-0677">Repeat</keyword>
<dbReference type="GO" id="GO:0005886">
    <property type="term" value="C:plasma membrane"/>
    <property type="evidence" value="ECO:0007669"/>
    <property type="project" value="UniProtKB-SubCell"/>
</dbReference>
<dbReference type="InterPro" id="IPR057066">
    <property type="entry name" value="Ig_ILCR1"/>
</dbReference>
<keyword evidence="6" id="KW-0524">Neurogenesis</keyword>
<dbReference type="InterPro" id="IPR038683">
    <property type="entry name" value="IL17RA/B_FnIII-like_1_sf"/>
</dbReference>
<name>A0A8K0ETC6_BRALA</name>
<evidence type="ECO:0000256" key="10">
    <source>
        <dbReference type="ARBA" id="ARBA00023180"/>
    </source>
</evidence>
<dbReference type="InterPro" id="IPR000884">
    <property type="entry name" value="TSP1_rpt"/>
</dbReference>
<reference evidence="16" key="1">
    <citation type="submission" date="2022-01" db="EMBL/GenBank/DDBJ databases">
        <authorList>
            <person name="Braso-Vives M."/>
        </authorList>
    </citation>
    <scope>NUCLEOTIDE SEQUENCE</scope>
</reference>
<keyword evidence="2" id="KW-1003">Cell membrane</keyword>
<dbReference type="InterPro" id="IPR013568">
    <property type="entry name" value="SEFIR_dom"/>
</dbReference>
<keyword evidence="8 12" id="KW-0472">Membrane</keyword>
<dbReference type="SMART" id="SM00209">
    <property type="entry name" value="TSP1"/>
    <property type="match status" value="8"/>
</dbReference>
<feature type="region of interest" description="Disordered" evidence="11">
    <location>
        <begin position="690"/>
        <end position="722"/>
    </location>
</feature>
<dbReference type="GO" id="GO:0007399">
    <property type="term" value="P:nervous system development"/>
    <property type="evidence" value="ECO:0007669"/>
    <property type="project" value="UniProtKB-KW"/>
</dbReference>
<proteinExistence type="predicted"/>
<dbReference type="GO" id="GO:0030154">
    <property type="term" value="P:cell differentiation"/>
    <property type="evidence" value="ECO:0007669"/>
    <property type="project" value="UniProtKB-KW"/>
</dbReference>
<dbReference type="PRINTS" id="PR01705">
    <property type="entry name" value="TSP1REPEAT"/>
</dbReference>
<dbReference type="Gene3D" id="2.60.40.2160">
    <property type="entry name" value="Interleukin-17 receptor A/B, fibronectin-III-like domain 1"/>
    <property type="match status" value="1"/>
</dbReference>
<evidence type="ECO:0000256" key="5">
    <source>
        <dbReference type="ARBA" id="ARBA00022782"/>
    </source>
</evidence>
<evidence type="ECO:0000313" key="17">
    <source>
        <dbReference type="Proteomes" id="UP000838412"/>
    </source>
</evidence>
<feature type="domain" description="ILCR1 Ig-like" evidence="15">
    <location>
        <begin position="182"/>
        <end position="262"/>
    </location>
</feature>
<sequence>MDCSWNCSQQGLPCRVKKDCNWWCNAFNATHCPETPSKPVLRGTEPFVFHSGNGTYQLGLNVTWEPPDDGSIVFVRGFQVRVMSKNAKNNGWNDCVTLNITGTRMSMVDPKRLFYYNCFGDDLDESPKRFVPGQKYHLVLYSKPQQGEGHKDQNVSRTFRMPDCDTPGMDVVEDCKTVKPDDWVPAYINFSVNGSTVNVTFDPAPSTFTFDGYFVWLEPAEAGHGVEMKQETRVNNVLFHDVQEGKYNVRLRLKKRDCDCTDSVSDRSFFVQGPTTTPEPTTTPPPTTPAPPTKTTITTTVVITTTIGPTVPDSTRMLVAIVGSLAGVLVAGVLLFLMWRRSKLPEGKWRTSLYSCPLQGDDVPHRTFNNGLQQEGSTVPLLMDTEQRDSFSAAPETMNNFSVHPVLLIYSHDHPLHEATVRAFAAFLRQQCGCDVTLDDYCMQSIQRRGKIPWLCRQIEKAERVIVVCSKGTKRIWEDIVKAEPSVLSPYAPPCGDMVRPAIHLITAEFHGHSTFEKYITAYFSYSSEEDVPRALNVGNNYILMKHFAELYIHLLRWNRRPARPDIALPELGEDQYHLSEAGRKLKWCIDEMTAFQAAHPTWFQDSQGSSQACGGGDDTSLPPPDYSTPGDVPDSRGQQHNHFVRPHHASQPDGQSRRDNNYDCERSLESSVLVSPCIVSTPDRTELDVHCNGPSRAQPMTCQSRDAVRPDISGPGGRRPDATYTYSLPVVNTVYTTGVPNGGVMAGHANHRIAPTHVVGPQSTESEGTSDYSVPNRTVPNLVISPSVALLARHVEQFQATQGGASEDEGIYTLLSRDRQSPTDPLLPTSCQNFRFRGKSERGLPVYGLASTRVVSLQLPCSARTTSSFLLTKKETVISPPFFLFRAQAGAFTPPGLRRHGDRPDLQADTGRKIENSLLLQNLSQCLGAKVCWRKFDPATRRCSEEIEADGEYGSAEECCGLKPLAQGYSRNLKGKRCVPCAEIRGDVEEEREGWTEWGGWEGCTTTCGQGWHFRRRRCLGDPANCEGPDTQVRPCDQDPCPVDGGWGEWAEWGQCSVSCGAGLHQRVRLCDRPAPQHGGRDCEGEPLQLRRCDQGPCPIHGQWGPWGPFGACSATCGESMRSRRRECDSPEPQFGGQNCVGKKRDRQQCNVDPCPIDGQWGQWGRWSSCSVTCGTGVVERTRVCDSPAPQFGGRECPPNDGGDSQFMECKNTRVPNCPVDGGWSAWSQWGRCSAKACTGQVGYQVRSRACRNPRPKFGGKFCRGQLIESRDCINVRGCPVDGQWGEWGPWGACSETCGRNSIQSSLRKCDNPEPQNGGSQCEGRNTKTKQCRGLPACPAAVDGGWSNWGQWGPCSQTCGVAFQQRVRQCNNPTPRHGGRDCPQVAVGHRRCHGLPPQCPDGGDGGGVVEPEEGSGCEGGDGDGCDQEQGSGDIPGFGEDGDDEDMVGGSGSGDGEDDGREEEDDNSEEDRRPGVVNGQWSRWSKWGPCSTTCGRGIQQRTRQCDNPAPQNNGEKCAGAAAQPRVCPGTRSCDAAANDDEDYVDGSGSGSGDGE</sequence>
<feature type="domain" description="IL17RA/B N-terminal" evidence="14">
    <location>
        <begin position="35"/>
        <end position="175"/>
    </location>
</feature>
<evidence type="ECO:0000256" key="1">
    <source>
        <dbReference type="ARBA" id="ARBA00004251"/>
    </source>
</evidence>
<evidence type="ECO:0000256" key="7">
    <source>
        <dbReference type="ARBA" id="ARBA00022989"/>
    </source>
</evidence>
<dbReference type="InterPro" id="IPR036383">
    <property type="entry name" value="TSP1_rpt_sf"/>
</dbReference>
<dbReference type="PANTHER" id="PTHR22906:SF21">
    <property type="entry name" value="SEMA DOMAIN-CONTAINING PROTEIN"/>
    <property type="match status" value="1"/>
</dbReference>
<evidence type="ECO:0000256" key="12">
    <source>
        <dbReference type="SAM" id="Phobius"/>
    </source>
</evidence>
<feature type="compositionally biased region" description="Polar residues" evidence="11">
    <location>
        <begin position="1490"/>
        <end position="1502"/>
    </location>
</feature>
<feature type="region of interest" description="Disordered" evidence="11">
    <location>
        <begin position="607"/>
        <end position="663"/>
    </location>
</feature>
<dbReference type="Pfam" id="PF16556">
    <property type="entry name" value="IL17R_fnIII_D1"/>
    <property type="match status" value="1"/>
</dbReference>
<dbReference type="FunFam" id="2.20.100.10:FF:000001">
    <property type="entry name" value="semaphorin-5A isoform X1"/>
    <property type="match status" value="4"/>
</dbReference>
<dbReference type="SUPFAM" id="SSF82895">
    <property type="entry name" value="TSP-1 type 1 repeat"/>
    <property type="match status" value="8"/>
</dbReference>
<dbReference type="FunFam" id="3.40.50.11530:FF:000002">
    <property type="entry name" value="Interleukin 17 receptor A"/>
    <property type="match status" value="1"/>
</dbReference>
<feature type="compositionally biased region" description="Pro residues" evidence="11">
    <location>
        <begin position="281"/>
        <end position="292"/>
    </location>
</feature>
<keyword evidence="5" id="KW-0221">Differentiation</keyword>
<dbReference type="Gene3D" id="3.40.50.11530">
    <property type="match status" value="1"/>
</dbReference>
<evidence type="ECO:0000256" key="11">
    <source>
        <dbReference type="SAM" id="MobiDB-lite"/>
    </source>
</evidence>
<keyword evidence="3 12" id="KW-0812">Transmembrane</keyword>
<dbReference type="InterPro" id="IPR032356">
    <property type="entry name" value="IL17R_A/B_N"/>
</dbReference>
<keyword evidence="17" id="KW-1185">Reference proteome</keyword>
<keyword evidence="10" id="KW-0325">Glycoprotein</keyword>
<evidence type="ECO:0000313" key="16">
    <source>
        <dbReference type="EMBL" id="CAH1265603.1"/>
    </source>
</evidence>
<evidence type="ECO:0000256" key="3">
    <source>
        <dbReference type="ARBA" id="ARBA00022692"/>
    </source>
</evidence>
<feature type="region of interest" description="Disordered" evidence="11">
    <location>
        <begin position="269"/>
        <end position="294"/>
    </location>
</feature>
<evidence type="ECO:0000256" key="2">
    <source>
        <dbReference type="ARBA" id="ARBA00022475"/>
    </source>
</evidence>
<dbReference type="Proteomes" id="UP000838412">
    <property type="component" value="Chromosome 5"/>
</dbReference>
<evidence type="ECO:0000259" key="14">
    <source>
        <dbReference type="Pfam" id="PF16556"/>
    </source>
</evidence>
<dbReference type="FunFam" id="2.20.100.10:FF:000021">
    <property type="entry name" value="semaphorin-5B isoform X1"/>
    <property type="match status" value="1"/>
</dbReference>
<dbReference type="Pfam" id="PF08357">
    <property type="entry name" value="SEFIR"/>
    <property type="match status" value="1"/>
</dbReference>
<dbReference type="Pfam" id="PF00090">
    <property type="entry name" value="TSP_1"/>
    <property type="match status" value="8"/>
</dbReference>
<protein>
    <submittedName>
        <fullName evidence="16">HMCN1 protein</fullName>
    </submittedName>
</protein>
<organism evidence="16 17">
    <name type="scientific">Branchiostoma lanceolatum</name>
    <name type="common">Common lancelet</name>
    <name type="synonym">Amphioxus lanceolatum</name>
    <dbReference type="NCBI Taxonomy" id="7740"/>
    <lineage>
        <taxon>Eukaryota</taxon>
        <taxon>Metazoa</taxon>
        <taxon>Chordata</taxon>
        <taxon>Cephalochordata</taxon>
        <taxon>Leptocardii</taxon>
        <taxon>Amphioxiformes</taxon>
        <taxon>Branchiostomatidae</taxon>
        <taxon>Branchiostoma</taxon>
    </lineage>
</organism>
<gene>
    <name evidence="16" type="primary">HMCN1</name>
    <name evidence="16" type="ORF">BLAG_LOCUS19538</name>
</gene>
<dbReference type="Pfam" id="PF23608">
    <property type="entry name" value="Ig_ILCR1"/>
    <property type="match status" value="1"/>
</dbReference>
<comment type="subcellular location">
    <subcellularLocation>
        <location evidence="1">Cell membrane</location>
        <topology evidence="1">Single-pass type I membrane protein</topology>
    </subcellularLocation>
</comment>
<dbReference type="InterPro" id="IPR052065">
    <property type="entry name" value="Compl_asym_regulator"/>
</dbReference>
<dbReference type="OrthoDB" id="446173at2759"/>
<dbReference type="EMBL" id="OV696690">
    <property type="protein sequence ID" value="CAH1265603.1"/>
    <property type="molecule type" value="Genomic_DNA"/>
</dbReference>
<feature type="compositionally biased region" description="Acidic residues" evidence="11">
    <location>
        <begin position="1455"/>
        <end position="1469"/>
    </location>
</feature>
<dbReference type="FunFam" id="2.20.100.10:FF:000007">
    <property type="entry name" value="Thrombospondin 1"/>
    <property type="match status" value="2"/>
</dbReference>
<keyword evidence="7 12" id="KW-1133">Transmembrane helix</keyword>
<accession>A0A8K0ETC6</accession>
<feature type="transmembrane region" description="Helical" evidence="12">
    <location>
        <begin position="317"/>
        <end position="339"/>
    </location>
</feature>
<feature type="region of interest" description="Disordered" evidence="11">
    <location>
        <begin position="1397"/>
        <end position="1555"/>
    </location>
</feature>
<evidence type="ECO:0000256" key="9">
    <source>
        <dbReference type="ARBA" id="ARBA00023157"/>
    </source>
</evidence>
<evidence type="ECO:0000256" key="6">
    <source>
        <dbReference type="ARBA" id="ARBA00022902"/>
    </source>
</evidence>
<keyword evidence="9" id="KW-1015">Disulfide bond</keyword>
<evidence type="ECO:0000256" key="4">
    <source>
        <dbReference type="ARBA" id="ARBA00022737"/>
    </source>
</evidence>
<evidence type="ECO:0000256" key="8">
    <source>
        <dbReference type="ARBA" id="ARBA00023136"/>
    </source>
</evidence>
<dbReference type="Gene3D" id="2.20.100.10">
    <property type="entry name" value="Thrombospondin type-1 (TSP1) repeat"/>
    <property type="match status" value="8"/>
</dbReference>
<feature type="compositionally biased region" description="Acidic residues" evidence="11">
    <location>
        <begin position="1411"/>
        <end position="1427"/>
    </location>
</feature>
<evidence type="ECO:0000259" key="15">
    <source>
        <dbReference type="Pfam" id="PF23608"/>
    </source>
</evidence>
<feature type="compositionally biased region" description="Low complexity" evidence="11">
    <location>
        <begin position="1428"/>
        <end position="1438"/>
    </location>
</feature>
<feature type="domain" description="SEFIR" evidence="13">
    <location>
        <begin position="405"/>
        <end position="555"/>
    </location>
</feature>
<evidence type="ECO:0000259" key="13">
    <source>
        <dbReference type="Pfam" id="PF08357"/>
    </source>
</evidence>